<feature type="transmembrane region" description="Helical" evidence="11">
    <location>
        <begin position="12"/>
        <end position="33"/>
    </location>
</feature>
<dbReference type="Proteomes" id="UP000219036">
    <property type="component" value="Unassembled WGS sequence"/>
</dbReference>
<dbReference type="Pfam" id="PF13624">
    <property type="entry name" value="SurA_N_3"/>
    <property type="match status" value="1"/>
</dbReference>
<keyword evidence="14" id="KW-1185">Reference proteome</keyword>
<evidence type="ECO:0000256" key="7">
    <source>
        <dbReference type="ARBA" id="ARBA00023186"/>
    </source>
</evidence>
<dbReference type="GO" id="GO:0005886">
    <property type="term" value="C:plasma membrane"/>
    <property type="evidence" value="ECO:0007669"/>
    <property type="project" value="UniProtKB-SubCell"/>
</dbReference>
<dbReference type="PANTHER" id="PTHR47529:SF1">
    <property type="entry name" value="PERIPLASMIC CHAPERONE PPID"/>
    <property type="match status" value="1"/>
</dbReference>
<organism evidence="13 14">
    <name type="scientific">Persephonella hydrogeniphila</name>
    <dbReference type="NCBI Taxonomy" id="198703"/>
    <lineage>
        <taxon>Bacteria</taxon>
        <taxon>Pseudomonadati</taxon>
        <taxon>Aquificota</taxon>
        <taxon>Aquificia</taxon>
        <taxon>Aquificales</taxon>
        <taxon>Hydrogenothermaceae</taxon>
        <taxon>Persephonella</taxon>
    </lineage>
</organism>
<evidence type="ECO:0000256" key="1">
    <source>
        <dbReference type="ARBA" id="ARBA00004382"/>
    </source>
</evidence>
<evidence type="ECO:0000313" key="13">
    <source>
        <dbReference type="EMBL" id="SNZ02762.1"/>
    </source>
</evidence>
<evidence type="ECO:0000256" key="10">
    <source>
        <dbReference type="ARBA" id="ARBA00042775"/>
    </source>
</evidence>
<evidence type="ECO:0000256" key="3">
    <source>
        <dbReference type="ARBA" id="ARBA00022519"/>
    </source>
</evidence>
<keyword evidence="13" id="KW-0413">Isomerase</keyword>
<keyword evidence="2" id="KW-1003">Cell membrane</keyword>
<protein>
    <recommendedName>
        <fullName evidence="9">Periplasmic chaperone PpiD</fullName>
    </recommendedName>
    <alternativeName>
        <fullName evidence="10">Periplasmic folding chaperone</fullName>
    </alternativeName>
</protein>
<evidence type="ECO:0000256" key="11">
    <source>
        <dbReference type="SAM" id="Phobius"/>
    </source>
</evidence>
<proteinExistence type="inferred from homology"/>
<feature type="domain" description="PpiC" evidence="12">
    <location>
        <begin position="198"/>
        <end position="321"/>
    </location>
</feature>
<dbReference type="InterPro" id="IPR027304">
    <property type="entry name" value="Trigger_fact/SurA_dom_sf"/>
</dbReference>
<dbReference type="InterPro" id="IPR052029">
    <property type="entry name" value="PpiD_chaperone"/>
</dbReference>
<keyword evidence="5 11" id="KW-1133">Transmembrane helix</keyword>
<dbReference type="Gene3D" id="1.10.4030.10">
    <property type="entry name" value="Porin chaperone SurA, peptide-binding domain"/>
    <property type="match status" value="2"/>
</dbReference>
<dbReference type="Pfam" id="PF13145">
    <property type="entry name" value="Rotamase_2"/>
    <property type="match status" value="1"/>
</dbReference>
<dbReference type="EMBL" id="OBEI01000001">
    <property type="protein sequence ID" value="SNZ02762.1"/>
    <property type="molecule type" value="Genomic_DNA"/>
</dbReference>
<dbReference type="InterPro" id="IPR046357">
    <property type="entry name" value="PPIase_dom_sf"/>
</dbReference>
<dbReference type="PANTHER" id="PTHR47529">
    <property type="entry name" value="PEPTIDYL-PROLYL CIS-TRANS ISOMERASE D"/>
    <property type="match status" value="1"/>
</dbReference>
<evidence type="ECO:0000256" key="2">
    <source>
        <dbReference type="ARBA" id="ARBA00022475"/>
    </source>
</evidence>
<dbReference type="OrthoDB" id="9788030at2"/>
<sequence length="464" mass="53696">MFINVGKSKWMKVILFITTFAFVGTAFVALVLYKLSGNIQGVAQVNGKDIPVAEFYYQVTLITNQMESKGIDTAPLKKQIYRDALRNVIEQELLFQEAQKEGVEATKEEVKRYLLDIEAFKENGKFSRDRYLAFLSQVNLTPSFFEEILRKELSVRHLLTLQKVGFYVSEDELNTFINKQLAKITGKFVLIKVPEYKPSEKEIKEYYTKNIKDFSGKKGKLIVVYQIDIKGLGTEKAQKKAQEIYKSLKNNTPVKTEKGVKKIFEDVVYDNKAKLSEKLLKELKNLSDKKKILLVSDEEHYYLIKYVKEVSKPLPLEKVREEIAGKIVREYKKKKEKEIYEELKGIVPQIKDLKNLAYNYKGEIKSIKGETAQSLAMEFGISQEDLGRIVRGKKGEILGPFRTTTGILIGKLEKIEAPEKERKKEMEKILKPILTENKYKTVIQMLIDKLKEESEIVINRRFLQ</sequence>
<evidence type="ECO:0000256" key="5">
    <source>
        <dbReference type="ARBA" id="ARBA00022989"/>
    </source>
</evidence>
<dbReference type="AlphaFoldDB" id="A0A285N004"/>
<evidence type="ECO:0000256" key="8">
    <source>
        <dbReference type="ARBA" id="ARBA00038408"/>
    </source>
</evidence>
<evidence type="ECO:0000256" key="6">
    <source>
        <dbReference type="ARBA" id="ARBA00023136"/>
    </source>
</evidence>
<keyword evidence="3" id="KW-0997">Cell inner membrane</keyword>
<keyword evidence="7" id="KW-0143">Chaperone</keyword>
<name>A0A285N004_9AQUI</name>
<comment type="subcellular location">
    <subcellularLocation>
        <location evidence="1">Cell inner membrane</location>
        <topology evidence="1">Single-pass type II membrane protein</topology>
        <orientation evidence="1">Periplasmic side</orientation>
    </subcellularLocation>
</comment>
<accession>A0A285N004</accession>
<dbReference type="RefSeq" id="WP_096999405.1">
    <property type="nucleotide sequence ID" value="NZ_OBEI01000001.1"/>
</dbReference>
<keyword evidence="6 11" id="KW-0472">Membrane</keyword>
<dbReference type="GO" id="GO:0003755">
    <property type="term" value="F:peptidyl-prolyl cis-trans isomerase activity"/>
    <property type="evidence" value="ECO:0007669"/>
    <property type="project" value="InterPro"/>
</dbReference>
<gene>
    <name evidence="13" type="ORF">SAMN06265182_0204</name>
</gene>
<evidence type="ECO:0000313" key="14">
    <source>
        <dbReference type="Proteomes" id="UP000219036"/>
    </source>
</evidence>
<evidence type="ECO:0000256" key="9">
    <source>
        <dbReference type="ARBA" id="ARBA00040743"/>
    </source>
</evidence>
<keyword evidence="4 11" id="KW-0812">Transmembrane</keyword>
<dbReference type="SUPFAM" id="SSF109998">
    <property type="entry name" value="Triger factor/SurA peptide-binding domain-like"/>
    <property type="match status" value="1"/>
</dbReference>
<evidence type="ECO:0000256" key="4">
    <source>
        <dbReference type="ARBA" id="ARBA00022692"/>
    </source>
</evidence>
<reference evidence="14" key="1">
    <citation type="submission" date="2017-09" db="EMBL/GenBank/DDBJ databases">
        <authorList>
            <person name="Varghese N."/>
            <person name="Submissions S."/>
        </authorList>
    </citation>
    <scope>NUCLEOTIDE SEQUENCE [LARGE SCALE GENOMIC DNA]</scope>
    <source>
        <strain evidence="14">DSM 15103</strain>
    </source>
</reference>
<evidence type="ECO:0000259" key="12">
    <source>
        <dbReference type="Pfam" id="PF13145"/>
    </source>
</evidence>
<comment type="similarity">
    <text evidence="8">Belongs to the PpiD chaperone family.</text>
</comment>
<dbReference type="Gene3D" id="3.10.50.40">
    <property type="match status" value="1"/>
</dbReference>
<dbReference type="InterPro" id="IPR000297">
    <property type="entry name" value="PPIase_PpiC"/>
</dbReference>